<dbReference type="Proteomes" id="UP001139311">
    <property type="component" value="Unassembled WGS sequence"/>
</dbReference>
<keyword evidence="3" id="KW-0521">NADP</keyword>
<evidence type="ECO:0000256" key="1">
    <source>
        <dbReference type="ARBA" id="ARBA00022630"/>
    </source>
</evidence>
<name>A0A9X1IAS0_9PROT</name>
<dbReference type="EMBL" id="JAJAQI010000007">
    <property type="protein sequence ID" value="MCB4821344.1"/>
    <property type="molecule type" value="Genomic_DNA"/>
</dbReference>
<dbReference type="PANTHER" id="PTHR43098">
    <property type="entry name" value="L-ORNITHINE N(5)-MONOOXYGENASE-RELATED"/>
    <property type="match status" value="1"/>
</dbReference>
<evidence type="ECO:0000256" key="2">
    <source>
        <dbReference type="ARBA" id="ARBA00022827"/>
    </source>
</evidence>
<evidence type="ECO:0000313" key="6">
    <source>
        <dbReference type="Proteomes" id="UP001139311"/>
    </source>
</evidence>
<dbReference type="AlphaFoldDB" id="A0A9X1IAS0"/>
<keyword evidence="1" id="KW-0285">Flavoprotein</keyword>
<evidence type="ECO:0000256" key="3">
    <source>
        <dbReference type="ARBA" id="ARBA00022857"/>
    </source>
</evidence>
<dbReference type="InterPro" id="IPR036188">
    <property type="entry name" value="FAD/NAD-bd_sf"/>
</dbReference>
<keyword evidence="4" id="KW-0560">Oxidoreductase</keyword>
<keyword evidence="6" id="KW-1185">Reference proteome</keyword>
<dbReference type="Pfam" id="PF13738">
    <property type="entry name" value="Pyr_redox_3"/>
    <property type="match status" value="1"/>
</dbReference>
<evidence type="ECO:0000256" key="4">
    <source>
        <dbReference type="ARBA" id="ARBA00023002"/>
    </source>
</evidence>
<comment type="caution">
    <text evidence="5">The sequence shown here is derived from an EMBL/GenBank/DDBJ whole genome shotgun (WGS) entry which is preliminary data.</text>
</comment>
<accession>A0A9X1IAS0</accession>
<sequence length="546" mass="61391">MVAAQPVAERAGTDRAAEWDAIIIGAGIAGMFQLYRFRELGMRVRVFEAGSDVGGTWYWNRYPGARFDSESWSYGYSFSEELLQEWEWPEHFAAQPDTLRYLNLVADKFDLRRDMRFNSRVAAAQFDDAANLWTVTLESGEQASAPLLVTALGPLSAHTLPSIPGRDSFAGPAFHTARWPREGIDLRGKRVGIIGTGATAIQTIQTIAKDVGHLTVFQRTPNWAAPLHNRPITPEEQQRIKASYHEIFARCRETATCFIHQTDPRSVFDVTPEEREAFWEKLYSEPGFGIWVGNFRDVLTDPEANALMTEWAARKIRERVKDPAVAERLIPKNHGFGTRRLPLESGYYEVYNRDNVRLVDITETPIERITPKGILTAAGEHAFDILIYATGFDGVTGPYDRIDIRGPGGRRLRDDWQGTPRTFLGVLAEGFPNMLMILGPHTARGNIPRNIEEIVDWLTGLVRHMRAHGLTRVEPRAEAVEAWTAHVEEAAAGLLFSQVNSWQTGVNRNVEGRDVRRTLGYYGGAVEYRRKAEAVAAAGYREFAFA</sequence>
<keyword evidence="2" id="KW-0274">FAD</keyword>
<dbReference type="InterPro" id="IPR050775">
    <property type="entry name" value="FAD-binding_Monooxygenases"/>
</dbReference>
<dbReference type="SUPFAM" id="SSF51905">
    <property type="entry name" value="FAD/NAD(P)-binding domain"/>
    <property type="match status" value="3"/>
</dbReference>
<organism evidence="5 6">
    <name type="scientific">Roseicella aerolata</name>
    <dbReference type="NCBI Taxonomy" id="2883479"/>
    <lineage>
        <taxon>Bacteria</taxon>
        <taxon>Pseudomonadati</taxon>
        <taxon>Pseudomonadota</taxon>
        <taxon>Alphaproteobacteria</taxon>
        <taxon>Acetobacterales</taxon>
        <taxon>Roseomonadaceae</taxon>
        <taxon>Roseicella</taxon>
    </lineage>
</organism>
<evidence type="ECO:0000313" key="5">
    <source>
        <dbReference type="EMBL" id="MCB4821344.1"/>
    </source>
</evidence>
<gene>
    <name evidence="5" type="ORF">LHA35_06310</name>
</gene>
<dbReference type="RefSeq" id="WP_226605955.1">
    <property type="nucleotide sequence ID" value="NZ_JAJAQI010000007.1"/>
</dbReference>
<dbReference type="Gene3D" id="3.50.50.60">
    <property type="entry name" value="FAD/NAD(P)-binding domain"/>
    <property type="match status" value="3"/>
</dbReference>
<dbReference type="PANTHER" id="PTHR43098:SF5">
    <property type="entry name" value="DUAL-FUNCTIONAL MONOOXYGENASE_METHYLTRANSFERASE PSOF"/>
    <property type="match status" value="1"/>
</dbReference>
<dbReference type="GO" id="GO:0016491">
    <property type="term" value="F:oxidoreductase activity"/>
    <property type="evidence" value="ECO:0007669"/>
    <property type="project" value="UniProtKB-KW"/>
</dbReference>
<proteinExistence type="predicted"/>
<protein>
    <submittedName>
        <fullName evidence="5">NAD(P)/FAD-dependent oxidoreductase</fullName>
    </submittedName>
</protein>
<reference evidence="5" key="1">
    <citation type="submission" date="2021-10" db="EMBL/GenBank/DDBJ databases">
        <title>Roseicella aerolatum sp. nov., isolated from aerosols of e-waste dismantling site.</title>
        <authorList>
            <person name="Qin T."/>
        </authorList>
    </citation>
    <scope>NUCLEOTIDE SEQUENCE</scope>
    <source>
        <strain evidence="5">GB24</strain>
    </source>
</reference>